<evidence type="ECO:0000313" key="1">
    <source>
        <dbReference type="EMBL" id="KAL2786817.1"/>
    </source>
</evidence>
<protein>
    <submittedName>
        <fullName evidence="1">Uncharacterized protein</fullName>
    </submittedName>
</protein>
<name>A0ABR4FU62_9EURO</name>
<evidence type="ECO:0000313" key="2">
    <source>
        <dbReference type="Proteomes" id="UP001610563"/>
    </source>
</evidence>
<gene>
    <name evidence="1" type="ORF">BJX66DRAFT_312115</name>
</gene>
<keyword evidence="2" id="KW-1185">Reference proteome</keyword>
<dbReference type="Proteomes" id="UP001610563">
    <property type="component" value="Unassembled WGS sequence"/>
</dbReference>
<accession>A0ABR4FU62</accession>
<sequence>MESDPPWPGLGLRRESRRSGMLGFGFGRGFADVWRRGSSPPTASKRPFFMLTANLKSKRVTGRPTSKAKPLVGWALITIYAPSRSHG</sequence>
<proteinExistence type="predicted"/>
<dbReference type="EMBL" id="JBFTWV010000109">
    <property type="protein sequence ID" value="KAL2786817.1"/>
    <property type="molecule type" value="Genomic_DNA"/>
</dbReference>
<organism evidence="1 2">
    <name type="scientific">Aspergillus keveii</name>
    <dbReference type="NCBI Taxonomy" id="714993"/>
    <lineage>
        <taxon>Eukaryota</taxon>
        <taxon>Fungi</taxon>
        <taxon>Dikarya</taxon>
        <taxon>Ascomycota</taxon>
        <taxon>Pezizomycotina</taxon>
        <taxon>Eurotiomycetes</taxon>
        <taxon>Eurotiomycetidae</taxon>
        <taxon>Eurotiales</taxon>
        <taxon>Aspergillaceae</taxon>
        <taxon>Aspergillus</taxon>
        <taxon>Aspergillus subgen. Nidulantes</taxon>
    </lineage>
</organism>
<comment type="caution">
    <text evidence="1">The sequence shown here is derived from an EMBL/GenBank/DDBJ whole genome shotgun (WGS) entry which is preliminary data.</text>
</comment>
<reference evidence="1 2" key="1">
    <citation type="submission" date="2024-07" db="EMBL/GenBank/DDBJ databases">
        <title>Section-level genome sequencing and comparative genomics of Aspergillus sections Usti and Cavernicolus.</title>
        <authorList>
            <consortium name="Lawrence Berkeley National Laboratory"/>
            <person name="Nybo J.L."/>
            <person name="Vesth T.C."/>
            <person name="Theobald S."/>
            <person name="Frisvad J.C."/>
            <person name="Larsen T.O."/>
            <person name="Kjaerboelling I."/>
            <person name="Rothschild-Mancinelli K."/>
            <person name="Lyhne E.K."/>
            <person name="Kogle M.E."/>
            <person name="Barry K."/>
            <person name="Clum A."/>
            <person name="Na H."/>
            <person name="Ledsgaard L."/>
            <person name="Lin J."/>
            <person name="Lipzen A."/>
            <person name="Kuo A."/>
            <person name="Riley R."/>
            <person name="Mondo S."/>
            <person name="Labutti K."/>
            <person name="Haridas S."/>
            <person name="Pangalinan J."/>
            <person name="Salamov A.A."/>
            <person name="Simmons B.A."/>
            <person name="Magnuson J.K."/>
            <person name="Chen J."/>
            <person name="Drula E."/>
            <person name="Henrissat B."/>
            <person name="Wiebenga A."/>
            <person name="Lubbers R.J."/>
            <person name="Gomes A.C."/>
            <person name="Makela M.R."/>
            <person name="Stajich J."/>
            <person name="Grigoriev I.V."/>
            <person name="Mortensen U.H."/>
            <person name="De Vries R.P."/>
            <person name="Baker S.E."/>
            <person name="Andersen M.R."/>
        </authorList>
    </citation>
    <scope>NUCLEOTIDE SEQUENCE [LARGE SCALE GENOMIC DNA]</scope>
    <source>
        <strain evidence="1 2">CBS 209.92</strain>
    </source>
</reference>